<evidence type="ECO:0000256" key="1">
    <source>
        <dbReference type="SAM" id="SignalP"/>
    </source>
</evidence>
<organism evidence="2 3">
    <name type="scientific">Kluyvera intermedia</name>
    <name type="common">Enterobacter intermedius</name>
    <dbReference type="NCBI Taxonomy" id="61648"/>
    <lineage>
        <taxon>Bacteria</taxon>
        <taxon>Pseudomonadati</taxon>
        <taxon>Pseudomonadota</taxon>
        <taxon>Gammaproteobacteria</taxon>
        <taxon>Enterobacterales</taxon>
        <taxon>Enterobacteriaceae</taxon>
        <taxon>Kluyvera</taxon>
    </lineage>
</organism>
<gene>
    <name evidence="2" type="ORF">QBD33_07575</name>
</gene>
<dbReference type="InterPro" id="IPR036699">
    <property type="entry name" value="YehR-like_sf"/>
</dbReference>
<proteinExistence type="predicted"/>
<accession>A0AA95G0P1</accession>
<reference evidence="2" key="1">
    <citation type="submission" date="2023-04" db="EMBL/GenBank/DDBJ databases">
        <title>APH(3)-Id, a novel chromosomal aminoglycoside phosphotransferase, identified from an environmental isolate of Kluyvera intermedia DW18.</title>
        <authorList>
            <person name="Sha Y."/>
        </authorList>
    </citation>
    <scope>NUCLEOTIDE SEQUENCE</scope>
    <source>
        <strain evidence="2">DW18</strain>
    </source>
</reference>
<evidence type="ECO:0000313" key="2">
    <source>
        <dbReference type="EMBL" id="WGL57624.1"/>
    </source>
</evidence>
<dbReference type="RefSeq" id="WP_280558207.1">
    <property type="nucleotide sequence ID" value="NZ_CP123488.1"/>
</dbReference>
<dbReference type="Pfam" id="PF06998">
    <property type="entry name" value="DUF1307"/>
    <property type="match status" value="1"/>
</dbReference>
<feature type="signal peptide" evidence="1">
    <location>
        <begin position="1"/>
        <end position="22"/>
    </location>
</feature>
<evidence type="ECO:0000313" key="3">
    <source>
        <dbReference type="Proteomes" id="UP001177527"/>
    </source>
</evidence>
<name>A0AA95G0P1_KLUIN</name>
<dbReference type="SUPFAM" id="SSF160704">
    <property type="entry name" value="YehR-like"/>
    <property type="match status" value="1"/>
</dbReference>
<dbReference type="PROSITE" id="PS51257">
    <property type="entry name" value="PROKAR_LIPOPROTEIN"/>
    <property type="match status" value="1"/>
</dbReference>
<dbReference type="AlphaFoldDB" id="A0AA95G0P1"/>
<feature type="chain" id="PRO_5041664371" evidence="1">
    <location>
        <begin position="23"/>
        <end position="173"/>
    </location>
</feature>
<dbReference type="Proteomes" id="UP001177527">
    <property type="component" value="Chromosome"/>
</dbReference>
<dbReference type="EMBL" id="CP123488">
    <property type="protein sequence ID" value="WGL57624.1"/>
    <property type="molecule type" value="Genomic_DNA"/>
</dbReference>
<dbReference type="InterPro" id="IPR009736">
    <property type="entry name" value="DUF1307"/>
</dbReference>
<sequence length="173" mass="19423">MPVAKKLLLAITAALLVTIMSGCDSKEDTAQNFIQQTAASSQPDMHKIFRRQVGDLDIKITYHYKNDVVLSQTTEDTIPYRVLPAKNIMEAKGIMGKISDAYSKMSGVSQTVEYKHERAYENLNIDFTQANISKLCALKEISIGMIITDCSVKYLTMSGVEKFLQEQEFDEVK</sequence>
<keyword evidence="1" id="KW-0732">Signal</keyword>
<protein>
    <submittedName>
        <fullName evidence="2">DUF1307 domain-containing protein</fullName>
    </submittedName>
</protein>
<dbReference type="Gene3D" id="3.30.1830.10">
    <property type="entry name" value="YehR-like"/>
    <property type="match status" value="1"/>
</dbReference>